<evidence type="ECO:0000313" key="1">
    <source>
        <dbReference type="EMBL" id="WXA99917.1"/>
    </source>
</evidence>
<keyword evidence="2" id="KW-1185">Reference proteome</keyword>
<reference evidence="1 2" key="1">
    <citation type="submission" date="2021-12" db="EMBL/GenBank/DDBJ databases">
        <title>Discovery of the Pendulisporaceae a myxobacterial family with distinct sporulation behavior and unique specialized metabolism.</title>
        <authorList>
            <person name="Garcia R."/>
            <person name="Popoff A."/>
            <person name="Bader C.D."/>
            <person name="Loehr J."/>
            <person name="Walesch S."/>
            <person name="Walt C."/>
            <person name="Boldt J."/>
            <person name="Bunk B."/>
            <person name="Haeckl F.J.F.P.J."/>
            <person name="Gunesch A.P."/>
            <person name="Birkelbach J."/>
            <person name="Nuebel U."/>
            <person name="Pietschmann T."/>
            <person name="Bach T."/>
            <person name="Mueller R."/>
        </authorList>
    </citation>
    <scope>NUCLEOTIDE SEQUENCE [LARGE SCALE GENOMIC DNA]</scope>
    <source>
        <strain evidence="1 2">MSr12523</strain>
    </source>
</reference>
<organism evidence="1 2">
    <name type="scientific">Pendulispora brunnea</name>
    <dbReference type="NCBI Taxonomy" id="2905690"/>
    <lineage>
        <taxon>Bacteria</taxon>
        <taxon>Pseudomonadati</taxon>
        <taxon>Myxococcota</taxon>
        <taxon>Myxococcia</taxon>
        <taxon>Myxococcales</taxon>
        <taxon>Sorangiineae</taxon>
        <taxon>Pendulisporaceae</taxon>
        <taxon>Pendulispora</taxon>
    </lineage>
</organism>
<proteinExistence type="predicted"/>
<evidence type="ECO:0000313" key="2">
    <source>
        <dbReference type="Proteomes" id="UP001379533"/>
    </source>
</evidence>
<gene>
    <name evidence="1" type="ORF">LZC95_24265</name>
</gene>
<sequence length="152" mass="17455">MSESVRRRSPSAHAPGRGETVLTVDVARWPIVVLTYAGKPSLAQLADHLRELEEKVLSRKERFVQIIDQTHGEVPDAMQRALIAEHQAKMEDLYEQHCVGEVYVCTPRMRSAMIAVFWRAKPHYSYTFVNTFAEAARWARQRWYEATRPASG</sequence>
<protein>
    <recommendedName>
        <fullName evidence="3">STAS/SEC14 domain-containing protein</fullName>
    </recommendedName>
</protein>
<dbReference type="Proteomes" id="UP001379533">
    <property type="component" value="Chromosome"/>
</dbReference>
<accession>A0ABZ2KMN8</accession>
<name>A0ABZ2KMN8_9BACT</name>
<dbReference type="EMBL" id="CP089982">
    <property type="protein sequence ID" value="WXA99917.1"/>
    <property type="molecule type" value="Genomic_DNA"/>
</dbReference>
<evidence type="ECO:0008006" key="3">
    <source>
        <dbReference type="Google" id="ProtNLM"/>
    </source>
</evidence>
<dbReference type="RefSeq" id="WP_394850559.1">
    <property type="nucleotide sequence ID" value="NZ_CP089982.1"/>
</dbReference>